<feature type="transmembrane region" description="Helical" evidence="3">
    <location>
        <begin position="551"/>
        <end position="568"/>
    </location>
</feature>
<gene>
    <name evidence="5" type="ORF">COT42_07105</name>
</gene>
<dbReference type="Proteomes" id="UP000231343">
    <property type="component" value="Unassembled WGS sequence"/>
</dbReference>
<dbReference type="GO" id="GO:0005525">
    <property type="term" value="F:GTP binding"/>
    <property type="evidence" value="ECO:0007669"/>
    <property type="project" value="UniProtKB-KW"/>
</dbReference>
<dbReference type="NCBIfam" id="TIGR00231">
    <property type="entry name" value="small_GTP"/>
    <property type="match status" value="1"/>
</dbReference>
<organism evidence="5 6">
    <name type="scientific">Candidatus Saganbacteria bacterium CG08_land_8_20_14_0_20_45_16</name>
    <dbReference type="NCBI Taxonomy" id="2014293"/>
    <lineage>
        <taxon>Bacteria</taxon>
        <taxon>Bacillati</taxon>
        <taxon>Saganbacteria</taxon>
    </lineage>
</organism>
<feature type="transmembrane region" description="Helical" evidence="3">
    <location>
        <begin position="388"/>
        <end position="408"/>
    </location>
</feature>
<reference evidence="5 6" key="1">
    <citation type="submission" date="2017-09" db="EMBL/GenBank/DDBJ databases">
        <title>Depth-based differentiation of microbial function through sediment-hosted aquifers and enrichment of novel symbionts in the deep terrestrial subsurface.</title>
        <authorList>
            <person name="Probst A.J."/>
            <person name="Ladd B."/>
            <person name="Jarett J.K."/>
            <person name="Geller-Mcgrath D.E."/>
            <person name="Sieber C.M."/>
            <person name="Emerson J.B."/>
            <person name="Anantharaman K."/>
            <person name="Thomas B.C."/>
            <person name="Malmstrom R."/>
            <person name="Stieglmeier M."/>
            <person name="Klingl A."/>
            <person name="Woyke T."/>
            <person name="Ryan C.M."/>
            <person name="Banfield J.F."/>
        </authorList>
    </citation>
    <scope>NUCLEOTIDE SEQUENCE [LARGE SCALE GENOMIC DNA]</scope>
    <source>
        <strain evidence="5">CG08_land_8_20_14_0_20_45_16</strain>
    </source>
</reference>
<dbReference type="InterPro" id="IPR005225">
    <property type="entry name" value="Small_GTP-bd"/>
</dbReference>
<feature type="transmembrane region" description="Helical" evidence="3">
    <location>
        <begin position="445"/>
        <end position="466"/>
    </location>
</feature>
<dbReference type="PANTHER" id="PTHR43185">
    <property type="entry name" value="FERROUS IRON TRANSPORT PROTEIN B"/>
    <property type="match status" value="1"/>
</dbReference>
<dbReference type="CDD" id="cd01879">
    <property type="entry name" value="FeoB"/>
    <property type="match status" value="1"/>
</dbReference>
<feature type="transmembrane region" description="Helical" evidence="3">
    <location>
        <begin position="359"/>
        <end position="382"/>
    </location>
</feature>
<feature type="transmembrane region" description="Helical" evidence="3">
    <location>
        <begin position="325"/>
        <end position="347"/>
    </location>
</feature>
<evidence type="ECO:0000256" key="2">
    <source>
        <dbReference type="ARBA" id="ARBA00023134"/>
    </source>
</evidence>
<feature type="transmembrane region" description="Helical" evidence="3">
    <location>
        <begin position="204"/>
        <end position="224"/>
    </location>
</feature>
<dbReference type="AlphaFoldDB" id="A0A2H0XX61"/>
<evidence type="ECO:0000256" key="1">
    <source>
        <dbReference type="ARBA" id="ARBA00022741"/>
    </source>
</evidence>
<dbReference type="InterPro" id="IPR050860">
    <property type="entry name" value="FeoB_GTPase"/>
</dbReference>
<protein>
    <submittedName>
        <fullName evidence="5">Ferrous iron transporter B</fullName>
    </submittedName>
</protein>
<feature type="transmembrane region" description="Helical" evidence="3">
    <location>
        <begin position="244"/>
        <end position="267"/>
    </location>
</feature>
<feature type="transmembrane region" description="Helical" evidence="3">
    <location>
        <begin position="279"/>
        <end position="305"/>
    </location>
</feature>
<sequence>MRKILLIGNPNVGKSVFFSRLTGVHVISSNYPGTTVEYTKGYTLIGQEKVEVIDVPGTYTLTPTCKAEEVACQMMAEGDVLINIVDATNLERNLYLTIELMEKKVPIIVALNFSDEAEHKGIKIDVQALSKWLAVPVVPTVAVTGQGFAMLTAEIFRTRARAVRQHSLVERWEDVGKLISRVQQIEQRRHTLVEWLQDLTIRPLTGLPMALVVAFLAFAVVRFIGEGLIHYLFEPFFANFYTPLVMQMSKLLGGWGFLHHILIGNLIDGQVDYFQSFGLLTTGIFIPLGAVAPYIFSFYLVLGVLEDSGYLPRLAILLDTFLHRIGLHGFAIVPTILGFGCNVPGIMATRILESRRERFIASTLISIGVPCSALQVMIIGVLGRYGAWPLLTVYLSLFISWLVIGFVLNQALPGFSPELLLEIPPYRLPPLKIIYIKLKYRIKSFLFEALPIVLVGVGLVNLLYYFGLFNFVANLAAPVVASLWGLPKETVLPIVIGFLRKDVAVGMLLPLQLTIKQLIVASVVLSMFFPCIATFVVLLRELGAKETAKATAIMIFAALLAGGLLNFFL</sequence>
<dbReference type="Pfam" id="PF02421">
    <property type="entry name" value="FeoB_N"/>
    <property type="match status" value="1"/>
</dbReference>
<dbReference type="SUPFAM" id="SSF52540">
    <property type="entry name" value="P-loop containing nucleoside triphosphate hydrolases"/>
    <property type="match status" value="1"/>
</dbReference>
<dbReference type="PROSITE" id="PS51711">
    <property type="entry name" value="G_FEOB"/>
    <property type="match status" value="1"/>
</dbReference>
<keyword evidence="1" id="KW-0547">Nucleotide-binding</keyword>
<dbReference type="InterPro" id="IPR027417">
    <property type="entry name" value="P-loop_NTPase"/>
</dbReference>
<accession>A0A2H0XX61</accession>
<dbReference type="InterPro" id="IPR011642">
    <property type="entry name" value="Gate_dom"/>
</dbReference>
<dbReference type="GO" id="GO:0015093">
    <property type="term" value="F:ferrous iron transmembrane transporter activity"/>
    <property type="evidence" value="ECO:0007669"/>
    <property type="project" value="InterPro"/>
</dbReference>
<dbReference type="EMBL" id="PEYM01000119">
    <property type="protein sequence ID" value="PIS28729.1"/>
    <property type="molecule type" value="Genomic_DNA"/>
</dbReference>
<feature type="transmembrane region" description="Helical" evidence="3">
    <location>
        <begin position="518"/>
        <end position="539"/>
    </location>
</feature>
<name>A0A2H0XX61_UNCSA</name>
<dbReference type="PRINTS" id="PR00326">
    <property type="entry name" value="GTP1OBG"/>
</dbReference>
<evidence type="ECO:0000313" key="6">
    <source>
        <dbReference type="Proteomes" id="UP000231343"/>
    </source>
</evidence>
<comment type="caution">
    <text evidence="5">The sequence shown here is derived from an EMBL/GenBank/DDBJ whole genome shotgun (WGS) entry which is preliminary data.</text>
</comment>
<dbReference type="InterPro" id="IPR030389">
    <property type="entry name" value="G_FEOB_dom"/>
</dbReference>
<keyword evidence="3" id="KW-0812">Transmembrane</keyword>
<dbReference type="PANTHER" id="PTHR43185:SF1">
    <property type="entry name" value="FE(2+) TRANSPORTER FEOB"/>
    <property type="match status" value="1"/>
</dbReference>
<dbReference type="InterPro" id="IPR006073">
    <property type="entry name" value="GTP-bd"/>
</dbReference>
<keyword evidence="3" id="KW-1133">Transmembrane helix</keyword>
<evidence type="ECO:0000256" key="3">
    <source>
        <dbReference type="SAM" id="Phobius"/>
    </source>
</evidence>
<evidence type="ECO:0000313" key="5">
    <source>
        <dbReference type="EMBL" id="PIS28729.1"/>
    </source>
</evidence>
<dbReference type="InterPro" id="IPR011640">
    <property type="entry name" value="Fe2_transport_prot_B_C"/>
</dbReference>
<proteinExistence type="predicted"/>
<keyword evidence="3" id="KW-0472">Membrane</keyword>
<feature type="domain" description="FeoB-type G" evidence="4">
    <location>
        <begin position="1"/>
        <end position="161"/>
    </location>
</feature>
<dbReference type="Pfam" id="PF07664">
    <property type="entry name" value="FeoB_C"/>
    <property type="match status" value="1"/>
</dbReference>
<dbReference type="Pfam" id="PF07670">
    <property type="entry name" value="Gate"/>
    <property type="match status" value="2"/>
</dbReference>
<dbReference type="Gene3D" id="3.40.50.300">
    <property type="entry name" value="P-loop containing nucleotide triphosphate hydrolases"/>
    <property type="match status" value="1"/>
</dbReference>
<evidence type="ECO:0000259" key="4">
    <source>
        <dbReference type="PROSITE" id="PS51711"/>
    </source>
</evidence>
<dbReference type="GO" id="GO:0005886">
    <property type="term" value="C:plasma membrane"/>
    <property type="evidence" value="ECO:0007669"/>
    <property type="project" value="TreeGrafter"/>
</dbReference>
<keyword evidence="2" id="KW-0342">GTP-binding</keyword>